<evidence type="ECO:0000313" key="14">
    <source>
        <dbReference type="Proteomes" id="UP000276133"/>
    </source>
</evidence>
<proteinExistence type="inferred from homology"/>
<feature type="domain" description="Helicase C-terminal" evidence="11">
    <location>
        <begin position="455"/>
        <end position="601"/>
    </location>
</feature>
<evidence type="ECO:0000256" key="9">
    <source>
        <dbReference type="SAM" id="MobiDB-lite"/>
    </source>
</evidence>
<dbReference type="GO" id="GO:0003724">
    <property type="term" value="F:RNA helicase activity"/>
    <property type="evidence" value="ECO:0007669"/>
    <property type="project" value="UniProtKB-EC"/>
</dbReference>
<dbReference type="SUPFAM" id="SSF52540">
    <property type="entry name" value="P-loop containing nucleoside triphosphate hydrolases"/>
    <property type="match status" value="2"/>
</dbReference>
<dbReference type="InterPro" id="IPR014001">
    <property type="entry name" value="Helicase_ATP-bd"/>
</dbReference>
<feature type="region of interest" description="Disordered" evidence="9">
    <location>
        <begin position="695"/>
        <end position="716"/>
    </location>
</feature>
<evidence type="ECO:0000256" key="2">
    <source>
        <dbReference type="ARBA" id="ARBA00022741"/>
    </source>
</evidence>
<evidence type="ECO:0000256" key="5">
    <source>
        <dbReference type="ARBA" id="ARBA00022840"/>
    </source>
</evidence>
<reference evidence="13 14" key="1">
    <citation type="journal article" date="2018" name="Sci. Rep.">
        <title>Genomic signatures of local adaptation to the degree of environmental predictability in rotifers.</title>
        <authorList>
            <person name="Franch-Gras L."/>
            <person name="Hahn C."/>
            <person name="Garcia-Roger E.M."/>
            <person name="Carmona M.J."/>
            <person name="Serra M."/>
            <person name="Gomez A."/>
        </authorList>
    </citation>
    <scope>NUCLEOTIDE SEQUENCE [LARGE SCALE GENOMIC DNA]</scope>
    <source>
        <strain evidence="13">HYR1</strain>
    </source>
</reference>
<dbReference type="AlphaFoldDB" id="A0A3M7RG29"/>
<feature type="compositionally biased region" description="Low complexity" evidence="9">
    <location>
        <begin position="12"/>
        <end position="24"/>
    </location>
</feature>
<dbReference type="InterPro" id="IPR027417">
    <property type="entry name" value="P-loop_NTPase"/>
</dbReference>
<dbReference type="SMART" id="SM00487">
    <property type="entry name" value="DEXDc"/>
    <property type="match status" value="1"/>
</dbReference>
<accession>A0A3M7RG29</accession>
<evidence type="ECO:0000256" key="6">
    <source>
        <dbReference type="ARBA" id="ARBA00047984"/>
    </source>
</evidence>
<feature type="compositionally biased region" description="Acidic residues" evidence="9">
    <location>
        <begin position="72"/>
        <end position="82"/>
    </location>
</feature>
<evidence type="ECO:0000256" key="8">
    <source>
        <dbReference type="RuleBase" id="RU000492"/>
    </source>
</evidence>
<feature type="compositionally biased region" description="Basic and acidic residues" evidence="9">
    <location>
        <begin position="705"/>
        <end position="716"/>
    </location>
</feature>
<dbReference type="InterPro" id="IPR011545">
    <property type="entry name" value="DEAD/DEAH_box_helicase_dom"/>
</dbReference>
<keyword evidence="4 8" id="KW-0347">Helicase</keyword>
<evidence type="ECO:0000256" key="1">
    <source>
        <dbReference type="ARBA" id="ARBA00012552"/>
    </source>
</evidence>
<dbReference type="Gene3D" id="3.40.50.300">
    <property type="entry name" value="P-loop containing nucleotide triphosphate hydrolases"/>
    <property type="match status" value="2"/>
</dbReference>
<comment type="similarity">
    <text evidence="8">Belongs to the DEAD box helicase family.</text>
</comment>
<feature type="domain" description="DEAD-box RNA helicase Q" evidence="12">
    <location>
        <begin position="221"/>
        <end position="249"/>
    </location>
</feature>
<comment type="catalytic activity">
    <reaction evidence="6">
        <text>ATP + H2O = ADP + phosphate + H(+)</text>
        <dbReference type="Rhea" id="RHEA:13065"/>
        <dbReference type="ChEBI" id="CHEBI:15377"/>
        <dbReference type="ChEBI" id="CHEBI:15378"/>
        <dbReference type="ChEBI" id="CHEBI:30616"/>
        <dbReference type="ChEBI" id="CHEBI:43474"/>
        <dbReference type="ChEBI" id="CHEBI:456216"/>
        <dbReference type="EC" id="3.6.4.13"/>
    </reaction>
</comment>
<dbReference type="PANTHER" id="PTHR47958">
    <property type="entry name" value="ATP-DEPENDENT RNA HELICASE DBP3"/>
    <property type="match status" value="1"/>
</dbReference>
<evidence type="ECO:0000259" key="11">
    <source>
        <dbReference type="PROSITE" id="PS51194"/>
    </source>
</evidence>
<dbReference type="Proteomes" id="UP000276133">
    <property type="component" value="Unassembled WGS sequence"/>
</dbReference>
<comment type="caution">
    <text evidence="13">The sequence shown here is derived from an EMBL/GenBank/DDBJ whole genome shotgun (WGS) entry which is preliminary data.</text>
</comment>
<evidence type="ECO:0000259" key="10">
    <source>
        <dbReference type="PROSITE" id="PS51192"/>
    </source>
</evidence>
<dbReference type="FunFam" id="3.40.50.300:FF:000079">
    <property type="entry name" value="probable ATP-dependent RNA helicase DDX17"/>
    <property type="match status" value="1"/>
</dbReference>
<dbReference type="InterPro" id="IPR014014">
    <property type="entry name" value="RNA_helicase_DEAD_Q_motif"/>
</dbReference>
<feature type="compositionally biased region" description="Basic and acidic residues" evidence="9">
    <location>
        <begin position="89"/>
        <end position="116"/>
    </location>
</feature>
<dbReference type="EC" id="3.6.4.13" evidence="1"/>
<dbReference type="InterPro" id="IPR000629">
    <property type="entry name" value="RNA-helicase_DEAD-box_CS"/>
</dbReference>
<gene>
    <name evidence="13" type="ORF">BpHYR1_030171</name>
</gene>
<keyword evidence="2 8" id="KW-0547">Nucleotide-binding</keyword>
<feature type="region of interest" description="Disordered" evidence="9">
    <location>
        <begin position="1"/>
        <end position="121"/>
    </location>
</feature>
<dbReference type="PROSITE" id="PS51195">
    <property type="entry name" value="Q_MOTIF"/>
    <property type="match status" value="1"/>
</dbReference>
<sequence>MSGKSFGFSGFKLKSAASSDSSKLPAQSNLSRPAYGGTSFSMKHSTEQDYFDSDEGEDKSGSKPYQPASDSDPSEQSDDDPLDSFMASVEKKAQQDLEKMGKKAESKKTTKGTRDDIENEDDQESYFRWLEENPNAGVPQADEDDQDIEYDQDGNIIVPEKKKFIDPLPPIDHSQIDYEKFDKNFYHEHEEIKALDQKQVDELRKKLDIRVTGASIAKPVCSFAHFNFDELLMKQIRKSEFTAPTPIQAQAVPIALSGRDIIGIAKTGSGKTDAYLWPALTHIMNQKELQPQDGPIVLILAPTRELVQQIYTEAKKFSKVYNIACACAYGGGSLYEQTLACQQGVELLVTTPGRLIDLIRKKGTNLKRVTFLVLDEADRMFDMGFEPQVTSIAGHVRPDRQVLLFSATFKKKIEKLARHVLVDPVRIIQGELGEANEDITQIIKVFNEGAQKWTWLNSKLVEFTSRGKVLIFVTQKANSAELAKNLEQQMFKVGLLHGDMHQDDRNKVINDFKKTPDIHILVATDVAARGLDIPAIKTVVNYDVARDIDTHIHRIGRTGRAGEKGAAYTLITGKDKEFCPLLVRNLEETDQEVPRQLLDIAEQVPWFKSQRNKNFKSTSSAKMNFKQRERPGLGLSSSATKNKSCGSIRPSSVSAGPGTNRAAALKQAFANQFKSSFVNASQNLIMSCAVPNSVKYQKRQSAEQNDDKKKKSRWAD</sequence>
<dbReference type="EMBL" id="REGN01003437">
    <property type="protein sequence ID" value="RNA22526.1"/>
    <property type="molecule type" value="Genomic_DNA"/>
</dbReference>
<feature type="domain" description="Helicase ATP-binding" evidence="10">
    <location>
        <begin position="252"/>
        <end position="427"/>
    </location>
</feature>
<evidence type="ECO:0000256" key="3">
    <source>
        <dbReference type="ARBA" id="ARBA00022801"/>
    </source>
</evidence>
<dbReference type="GO" id="GO:0003676">
    <property type="term" value="F:nucleic acid binding"/>
    <property type="evidence" value="ECO:0007669"/>
    <property type="project" value="InterPro"/>
</dbReference>
<protein>
    <recommendedName>
        <fullName evidence="1">RNA helicase</fullName>
        <ecNumber evidence="1">3.6.4.13</ecNumber>
    </recommendedName>
</protein>
<keyword evidence="5 8" id="KW-0067">ATP-binding</keyword>
<feature type="compositionally biased region" description="Polar residues" evidence="9">
    <location>
        <begin position="635"/>
        <end position="654"/>
    </location>
</feature>
<dbReference type="GO" id="GO:0005524">
    <property type="term" value="F:ATP binding"/>
    <property type="evidence" value="ECO:0007669"/>
    <property type="project" value="UniProtKB-KW"/>
</dbReference>
<evidence type="ECO:0000256" key="4">
    <source>
        <dbReference type="ARBA" id="ARBA00022806"/>
    </source>
</evidence>
<keyword evidence="14" id="KW-1185">Reference proteome</keyword>
<dbReference type="PROSITE" id="PS51194">
    <property type="entry name" value="HELICASE_CTER"/>
    <property type="match status" value="1"/>
</dbReference>
<dbReference type="GO" id="GO:0016787">
    <property type="term" value="F:hydrolase activity"/>
    <property type="evidence" value="ECO:0007669"/>
    <property type="project" value="UniProtKB-KW"/>
</dbReference>
<dbReference type="Pfam" id="PF00270">
    <property type="entry name" value="DEAD"/>
    <property type="match status" value="1"/>
</dbReference>
<dbReference type="CDD" id="cd18787">
    <property type="entry name" value="SF2_C_DEAD"/>
    <property type="match status" value="1"/>
</dbReference>
<evidence type="ECO:0000259" key="12">
    <source>
        <dbReference type="PROSITE" id="PS51195"/>
    </source>
</evidence>
<dbReference type="Pfam" id="PF00271">
    <property type="entry name" value="Helicase_C"/>
    <property type="match status" value="1"/>
</dbReference>
<name>A0A3M7RG29_BRAPC</name>
<dbReference type="SMART" id="SM00490">
    <property type="entry name" value="HELICc"/>
    <property type="match status" value="1"/>
</dbReference>
<dbReference type="OrthoDB" id="196131at2759"/>
<dbReference type="InterPro" id="IPR001650">
    <property type="entry name" value="Helicase_C-like"/>
</dbReference>
<dbReference type="PROSITE" id="PS00039">
    <property type="entry name" value="DEAD_ATP_HELICASE"/>
    <property type="match status" value="1"/>
</dbReference>
<dbReference type="PROSITE" id="PS51192">
    <property type="entry name" value="HELICASE_ATP_BIND_1"/>
    <property type="match status" value="1"/>
</dbReference>
<evidence type="ECO:0000256" key="7">
    <source>
        <dbReference type="PROSITE-ProRule" id="PRU00552"/>
    </source>
</evidence>
<feature type="short sequence motif" description="Q motif" evidence="7">
    <location>
        <begin position="221"/>
        <end position="249"/>
    </location>
</feature>
<organism evidence="13 14">
    <name type="scientific">Brachionus plicatilis</name>
    <name type="common">Marine rotifer</name>
    <name type="synonym">Brachionus muelleri</name>
    <dbReference type="NCBI Taxonomy" id="10195"/>
    <lineage>
        <taxon>Eukaryota</taxon>
        <taxon>Metazoa</taxon>
        <taxon>Spiralia</taxon>
        <taxon>Gnathifera</taxon>
        <taxon>Rotifera</taxon>
        <taxon>Eurotatoria</taxon>
        <taxon>Monogononta</taxon>
        <taxon>Pseudotrocha</taxon>
        <taxon>Ploima</taxon>
        <taxon>Brachionidae</taxon>
        <taxon>Brachionus</taxon>
    </lineage>
</organism>
<feature type="region of interest" description="Disordered" evidence="9">
    <location>
        <begin position="615"/>
        <end position="659"/>
    </location>
</feature>
<keyword evidence="3 8" id="KW-0378">Hydrolase</keyword>
<dbReference type="STRING" id="10195.A0A3M7RG29"/>
<evidence type="ECO:0000313" key="13">
    <source>
        <dbReference type="EMBL" id="RNA22526.1"/>
    </source>
</evidence>